<feature type="domain" description="Pyrrolo-quinoline quinone repeat" evidence="1">
    <location>
        <begin position="132"/>
        <end position="329"/>
    </location>
</feature>
<keyword evidence="3" id="KW-1185">Reference proteome</keyword>
<proteinExistence type="predicted"/>
<dbReference type="Pfam" id="PF13360">
    <property type="entry name" value="PQQ_2"/>
    <property type="match status" value="1"/>
</dbReference>
<dbReference type="AlphaFoldDB" id="A0AAE4F0G9"/>
<dbReference type="PANTHER" id="PTHR34512:SF30">
    <property type="entry name" value="OUTER MEMBRANE PROTEIN ASSEMBLY FACTOR BAMB"/>
    <property type="match status" value="1"/>
</dbReference>
<dbReference type="RefSeq" id="WP_310898085.1">
    <property type="nucleotide sequence ID" value="NZ_JAMQOM010000017.1"/>
</dbReference>
<dbReference type="PANTHER" id="PTHR34512">
    <property type="entry name" value="CELL SURFACE PROTEIN"/>
    <property type="match status" value="1"/>
</dbReference>
<dbReference type="SUPFAM" id="SSF50998">
    <property type="entry name" value="Quinoprotein alcohol dehydrogenase-like"/>
    <property type="match status" value="1"/>
</dbReference>
<evidence type="ECO:0000313" key="2">
    <source>
        <dbReference type="EMBL" id="MDS0223553.1"/>
    </source>
</evidence>
<reference evidence="2 3" key="1">
    <citation type="submission" date="2022-06" db="EMBL/GenBank/DDBJ databases">
        <title>Haloarcula sp. a new haloarchaeum isolate from saline soil.</title>
        <authorList>
            <person name="Strakova D."/>
            <person name="Galisteo C."/>
            <person name="Sanchez-Porro C."/>
            <person name="Ventosa A."/>
        </authorList>
    </citation>
    <scope>NUCLEOTIDE SEQUENCE [LARGE SCALE GENOMIC DNA]</scope>
    <source>
        <strain evidence="2 3">S1AR25-5A</strain>
    </source>
</reference>
<comment type="caution">
    <text evidence="2">The sequence shown here is derived from an EMBL/GenBank/DDBJ whole genome shotgun (WGS) entry which is preliminary data.</text>
</comment>
<dbReference type="InterPro" id="IPR015943">
    <property type="entry name" value="WD40/YVTN_repeat-like_dom_sf"/>
</dbReference>
<evidence type="ECO:0000313" key="3">
    <source>
        <dbReference type="Proteomes" id="UP001253439"/>
    </source>
</evidence>
<protein>
    <submittedName>
        <fullName evidence="2">PQQ-binding-like beta-propeller repeat protein</fullName>
    </submittedName>
</protein>
<dbReference type="InterPro" id="IPR018391">
    <property type="entry name" value="PQQ_b-propeller_rpt"/>
</dbReference>
<dbReference type="Proteomes" id="UP001253439">
    <property type="component" value="Unassembled WGS sequence"/>
</dbReference>
<sequence length="342" mass="36766">MPEPTAHEILTTGGWPYAPPVVHDGIAYFAHEREVIAVTPDGSERWSQRLEPRVSGAPALDPEQDRLYVPTRVSRTPDGPGPAPASVTVLSLSEGTVENTLRVGDRSAYGVTVVDSDVYVRSATACVKLGSDGSEHWRQSFEPLIYNEYNLGDSTATQVVPAVTGDGVYVPDRNAIVKLNPDSGGEHWRIPVETAYASPVVDDGRVIQTGYGETVAVTDTGNVRWRRSLRSRATAAVADGDIYIVADDLHELDAETGETNWQTRLPFRGTAAPVVTDDSVIVVTGSVHAFNRDTGGFLAPDRARWQTEGIHAAAFASPVVAAGRLFVVSPMGLLSLRSEGHR</sequence>
<dbReference type="InterPro" id="IPR011047">
    <property type="entry name" value="Quinoprotein_ADH-like_sf"/>
</dbReference>
<dbReference type="EMBL" id="JAMQOM010000017">
    <property type="protein sequence ID" value="MDS0223553.1"/>
    <property type="molecule type" value="Genomic_DNA"/>
</dbReference>
<gene>
    <name evidence="2" type="ORF">NDI54_19615</name>
</gene>
<dbReference type="SMART" id="SM00564">
    <property type="entry name" value="PQQ"/>
    <property type="match status" value="5"/>
</dbReference>
<accession>A0AAE4F0G9</accession>
<evidence type="ECO:0000259" key="1">
    <source>
        <dbReference type="Pfam" id="PF13360"/>
    </source>
</evidence>
<organism evidence="2 3">
    <name type="scientific">Haloarcula terrestris</name>
    <dbReference type="NCBI Taxonomy" id="2950533"/>
    <lineage>
        <taxon>Archaea</taxon>
        <taxon>Methanobacteriati</taxon>
        <taxon>Methanobacteriota</taxon>
        <taxon>Stenosarchaea group</taxon>
        <taxon>Halobacteria</taxon>
        <taxon>Halobacteriales</taxon>
        <taxon>Haloarculaceae</taxon>
        <taxon>Haloarcula</taxon>
    </lineage>
</organism>
<name>A0AAE4F0G9_9EURY</name>
<dbReference type="InterPro" id="IPR002372">
    <property type="entry name" value="PQQ_rpt_dom"/>
</dbReference>
<dbReference type="Gene3D" id="2.130.10.10">
    <property type="entry name" value="YVTN repeat-like/Quinoprotein amine dehydrogenase"/>
    <property type="match status" value="1"/>
</dbReference>